<organism evidence="1 2">
    <name type="scientific">Triparma retinervis</name>
    <dbReference type="NCBI Taxonomy" id="2557542"/>
    <lineage>
        <taxon>Eukaryota</taxon>
        <taxon>Sar</taxon>
        <taxon>Stramenopiles</taxon>
        <taxon>Ochrophyta</taxon>
        <taxon>Bolidophyceae</taxon>
        <taxon>Parmales</taxon>
        <taxon>Triparmaceae</taxon>
        <taxon>Triparma</taxon>
    </lineage>
</organism>
<sequence length="171" mass="19167">GIYRKFGDGCGFRTDHTFKVYKSDDLETWDEVGDGLPVQGRPEGIYFRPKVVFNELTDKYVLWINYLPSNFSTPLKSYPHATYYVGTSSSPEGPYTIVNETPNLKYEGAGDLTIAVDPATKIAYAAYDAWSNSHTLSIEQLSPDYLSSTQITSGFLSEKNHEAPVLFKRNS</sequence>
<dbReference type="Gene3D" id="2.115.10.20">
    <property type="entry name" value="Glycosyl hydrolase domain, family 43"/>
    <property type="match status" value="1"/>
</dbReference>
<accession>A0A9W7G140</accession>
<feature type="non-terminal residue" evidence="1">
    <location>
        <position position="1"/>
    </location>
</feature>
<feature type="non-terminal residue" evidence="1">
    <location>
        <position position="171"/>
    </location>
</feature>
<dbReference type="PANTHER" id="PTHR22925">
    <property type="entry name" value="GLYCOSYL HYDROLASE 43 FAMILY MEMBER"/>
    <property type="match status" value="1"/>
</dbReference>
<gene>
    <name evidence="1" type="ORF">TrRE_jg1286</name>
</gene>
<dbReference type="Proteomes" id="UP001165082">
    <property type="component" value="Unassembled WGS sequence"/>
</dbReference>
<keyword evidence="2" id="KW-1185">Reference proteome</keyword>
<dbReference type="PANTHER" id="PTHR22925:SF3">
    <property type="entry name" value="GLYCOSYL HYDROLASE FAMILY PROTEIN 43"/>
    <property type="match status" value="1"/>
</dbReference>
<protein>
    <submittedName>
        <fullName evidence="1">Uncharacterized protein</fullName>
    </submittedName>
</protein>
<evidence type="ECO:0000313" key="1">
    <source>
        <dbReference type="EMBL" id="GMI27120.1"/>
    </source>
</evidence>
<proteinExistence type="predicted"/>
<dbReference type="SUPFAM" id="SSF75005">
    <property type="entry name" value="Arabinanase/levansucrase/invertase"/>
    <property type="match status" value="1"/>
</dbReference>
<dbReference type="AlphaFoldDB" id="A0A9W7G140"/>
<dbReference type="InterPro" id="IPR023296">
    <property type="entry name" value="Glyco_hydro_beta-prop_sf"/>
</dbReference>
<dbReference type="OrthoDB" id="9970295at2759"/>
<evidence type="ECO:0000313" key="2">
    <source>
        <dbReference type="Proteomes" id="UP001165082"/>
    </source>
</evidence>
<comment type="caution">
    <text evidence="1">The sequence shown here is derived from an EMBL/GenBank/DDBJ whole genome shotgun (WGS) entry which is preliminary data.</text>
</comment>
<dbReference type="EMBL" id="BRXZ01008493">
    <property type="protein sequence ID" value="GMI27120.1"/>
    <property type="molecule type" value="Genomic_DNA"/>
</dbReference>
<name>A0A9W7G140_9STRA</name>
<reference evidence="1" key="1">
    <citation type="submission" date="2022-07" db="EMBL/GenBank/DDBJ databases">
        <title>Genome analysis of Parmales, a sister group of diatoms, reveals the evolutionary specialization of diatoms from phago-mixotrophs to photoautotrophs.</title>
        <authorList>
            <person name="Ban H."/>
            <person name="Sato S."/>
            <person name="Yoshikawa S."/>
            <person name="Kazumasa Y."/>
            <person name="Nakamura Y."/>
            <person name="Ichinomiya M."/>
            <person name="Saitoh K."/>
            <person name="Sato N."/>
            <person name="Blanc-Mathieu R."/>
            <person name="Endo H."/>
            <person name="Kuwata A."/>
            <person name="Ogata H."/>
        </authorList>
    </citation>
    <scope>NUCLEOTIDE SEQUENCE</scope>
</reference>